<organism evidence="5 6">
    <name type="scientific">Pigmentiphaga daeguensis</name>
    <dbReference type="NCBI Taxonomy" id="414049"/>
    <lineage>
        <taxon>Bacteria</taxon>
        <taxon>Pseudomonadati</taxon>
        <taxon>Pseudomonadota</taxon>
        <taxon>Betaproteobacteria</taxon>
        <taxon>Burkholderiales</taxon>
        <taxon>Alcaligenaceae</taxon>
        <taxon>Pigmentiphaga</taxon>
    </lineage>
</organism>
<dbReference type="EC" id="3.1.1.-" evidence="3"/>
<evidence type="ECO:0000313" key="5">
    <source>
        <dbReference type="EMBL" id="GAA0528211.1"/>
    </source>
</evidence>
<dbReference type="PANTHER" id="PTHR43918">
    <property type="entry name" value="ACETYLCHOLINESTERASE"/>
    <property type="match status" value="1"/>
</dbReference>
<dbReference type="PROSITE" id="PS00122">
    <property type="entry name" value="CARBOXYLESTERASE_B_1"/>
    <property type="match status" value="1"/>
</dbReference>
<dbReference type="InterPro" id="IPR050654">
    <property type="entry name" value="AChE-related_enzymes"/>
</dbReference>
<evidence type="ECO:0000256" key="2">
    <source>
        <dbReference type="ARBA" id="ARBA00022801"/>
    </source>
</evidence>
<dbReference type="Pfam" id="PF00135">
    <property type="entry name" value="COesterase"/>
    <property type="match status" value="1"/>
</dbReference>
<protein>
    <recommendedName>
        <fullName evidence="3">Carboxylic ester hydrolase</fullName>
        <ecNumber evidence="3">3.1.1.-</ecNumber>
    </recommendedName>
</protein>
<dbReference type="EMBL" id="BAAAEN010000030">
    <property type="protein sequence ID" value="GAA0528211.1"/>
    <property type="molecule type" value="Genomic_DNA"/>
</dbReference>
<dbReference type="InterPro" id="IPR019826">
    <property type="entry name" value="Carboxylesterase_B_AS"/>
</dbReference>
<dbReference type="SUPFAM" id="SSF53474">
    <property type="entry name" value="alpha/beta-Hydrolases"/>
    <property type="match status" value="1"/>
</dbReference>
<dbReference type="PANTHER" id="PTHR43918:SF4">
    <property type="entry name" value="CARBOXYLIC ESTER HYDROLASE"/>
    <property type="match status" value="1"/>
</dbReference>
<reference evidence="5 6" key="1">
    <citation type="journal article" date="2019" name="Int. J. Syst. Evol. Microbiol.">
        <title>The Global Catalogue of Microorganisms (GCM) 10K type strain sequencing project: providing services to taxonomists for standard genome sequencing and annotation.</title>
        <authorList>
            <consortium name="The Broad Institute Genomics Platform"/>
            <consortium name="The Broad Institute Genome Sequencing Center for Infectious Disease"/>
            <person name="Wu L."/>
            <person name="Ma J."/>
        </authorList>
    </citation>
    <scope>NUCLEOTIDE SEQUENCE [LARGE SCALE GENOMIC DNA]</scope>
    <source>
        <strain evidence="5 6">JCM 14330</strain>
    </source>
</reference>
<dbReference type="Proteomes" id="UP001501706">
    <property type="component" value="Unassembled WGS sequence"/>
</dbReference>
<gene>
    <name evidence="5" type="ORF">GCM10009097_52230</name>
</gene>
<keyword evidence="6" id="KW-1185">Reference proteome</keyword>
<dbReference type="InterPro" id="IPR002018">
    <property type="entry name" value="CarbesteraseB"/>
</dbReference>
<dbReference type="Gene3D" id="3.40.50.1820">
    <property type="entry name" value="alpha/beta hydrolase"/>
    <property type="match status" value="2"/>
</dbReference>
<comment type="caution">
    <text evidence="5">The sequence shown here is derived from an EMBL/GenBank/DDBJ whole genome shotgun (WGS) entry which is preliminary data.</text>
</comment>
<proteinExistence type="inferred from homology"/>
<evidence type="ECO:0000256" key="3">
    <source>
        <dbReference type="RuleBase" id="RU361235"/>
    </source>
</evidence>
<evidence type="ECO:0000256" key="1">
    <source>
        <dbReference type="ARBA" id="ARBA00005964"/>
    </source>
</evidence>
<comment type="similarity">
    <text evidence="1 3">Belongs to the type-B carboxylesterase/lipase family.</text>
</comment>
<sequence length="422" mass="44567">MASTLDVQLPQGTVRGLRGPAVNRYGAIPYARPPVGALRFRAPEPADWNGLLDATGVGTIAPQRPARLRDVMGDLDGEQSEDCLHLTIWTPAADGAPRPVVVWIHGGAWQSGAGALPWYDGSRLAEEGDVVVVAINYRLGAPGWLCLPGLPANLGLLDQEAALEWVVRHIGAFGGDAGRITVMGQSAGASCIAALCGRQPRFHRAILQSGALGRGFRSLEDAYALGQLFMEAAGAADLEALRALPIERLLDAQQAPSVLSALSAGNYAGPLFTVVADGTVVPRDAQARMADWAGARDVLVGTTRDEMAAFPGYGTDADSRAVGEAAFGAGSRQWADDARRAGRQAWSYRVDFGPTERFGACHCIELPLLFGTLEAFGPAPMLAGADPGHVRDLSARMRAAWLRFIRGGSPGWDPAPAMQIFD</sequence>
<dbReference type="RefSeq" id="WP_087839773.1">
    <property type="nucleotide sequence ID" value="NZ_BAAAEN010000030.1"/>
</dbReference>
<name>A0ABN1CXV3_9BURK</name>
<evidence type="ECO:0000259" key="4">
    <source>
        <dbReference type="Pfam" id="PF00135"/>
    </source>
</evidence>
<dbReference type="InterPro" id="IPR029058">
    <property type="entry name" value="AB_hydrolase_fold"/>
</dbReference>
<evidence type="ECO:0000313" key="6">
    <source>
        <dbReference type="Proteomes" id="UP001501706"/>
    </source>
</evidence>
<keyword evidence="2 3" id="KW-0378">Hydrolase</keyword>
<accession>A0ABN1CXV3</accession>
<feature type="domain" description="Carboxylesterase type B" evidence="4">
    <location>
        <begin position="6"/>
        <end position="314"/>
    </location>
</feature>